<dbReference type="Pfam" id="PF13193">
    <property type="entry name" value="AMP-binding_C"/>
    <property type="match status" value="1"/>
</dbReference>
<dbReference type="InterPro" id="IPR000873">
    <property type="entry name" value="AMP-dep_synth/lig_dom"/>
</dbReference>
<evidence type="ECO:0000313" key="5">
    <source>
        <dbReference type="Proteomes" id="UP001596004"/>
    </source>
</evidence>
<name>A0ABV9CLE9_9ACTN</name>
<dbReference type="InterPro" id="IPR020806">
    <property type="entry name" value="PKS_PP-bd"/>
</dbReference>
<sequence>MAFEAIQSLVGRAIERFPERVAVECPQGRLTYAELSARADDLAGALRAAGAGPGALIPVLAEDRREIIAALLGILRMGGVFVPLDTAAPHVRLTQMIEDTAPAWAVVGTGADALADAVLGAAAPAAVRVAAGETGVVHAAGTPHEPGPDDPAYVFFTSGSTGRPKGIVGRLSGIDHFIRWETELLDVGPGWRVSHLTSPAFDAMLRDVFVPLTTGGTVCVPPQDTVPDPSALTRWIDEQRIDLVHCVPSLLRGVIREAATGEHELASLRCVAMSGEKLPPTDAARLFGRFGGRIKLLNLYGPTETTMTKTYHFVTPSDAERPSIPIGRPMPGAEVLLLNGMGEPAAPGSVGEIYLRTAYRSLGYHDQPEATAKAFVPNPLTGDPGDIVYRTGDYARLLPEGVYEFLGRKDHQVKIGGVRVELGGVESVLREHPAVADAAVVAAEEEGGVPYLCAFVELSGAAEPQELRDHVRGRLPDSAVPAVLVPLAELPRTISGKIDRKALPTPVLRREMPGEDHVPPRTPTELAVARVWQSILPVDDLDVRESVFEVGGSSLVVFELLSRLGAEFGVEVPLQEFLASPNIESLASLIENAILGRDAPLDDFFVSLTDIGAQGTAQVLASESGS</sequence>
<keyword evidence="1" id="KW-0596">Phosphopantetheine</keyword>
<evidence type="ECO:0000259" key="3">
    <source>
        <dbReference type="PROSITE" id="PS50075"/>
    </source>
</evidence>
<dbReference type="InterPro" id="IPR020845">
    <property type="entry name" value="AMP-binding_CS"/>
</dbReference>
<dbReference type="PANTHER" id="PTHR45527">
    <property type="entry name" value="NONRIBOSOMAL PEPTIDE SYNTHETASE"/>
    <property type="match status" value="1"/>
</dbReference>
<dbReference type="InterPro" id="IPR045851">
    <property type="entry name" value="AMP-bd_C_sf"/>
</dbReference>
<dbReference type="InterPro" id="IPR010071">
    <property type="entry name" value="AA_adenyl_dom"/>
</dbReference>
<keyword evidence="2" id="KW-0597">Phosphoprotein</keyword>
<evidence type="ECO:0000256" key="2">
    <source>
        <dbReference type="ARBA" id="ARBA00022553"/>
    </source>
</evidence>
<dbReference type="PROSITE" id="PS50075">
    <property type="entry name" value="CARRIER"/>
    <property type="match status" value="1"/>
</dbReference>
<dbReference type="RefSeq" id="WP_380842601.1">
    <property type="nucleotide sequence ID" value="NZ_JBHSFP010000014.1"/>
</dbReference>
<dbReference type="SMART" id="SM00823">
    <property type="entry name" value="PKS_PP"/>
    <property type="match status" value="1"/>
</dbReference>
<dbReference type="Gene3D" id="3.30.300.30">
    <property type="match status" value="1"/>
</dbReference>
<dbReference type="SUPFAM" id="SSF56801">
    <property type="entry name" value="Acetyl-CoA synthetase-like"/>
    <property type="match status" value="1"/>
</dbReference>
<keyword evidence="5" id="KW-1185">Reference proteome</keyword>
<dbReference type="EMBL" id="JBHSFP010000014">
    <property type="protein sequence ID" value="MFC4533297.1"/>
    <property type="molecule type" value="Genomic_DNA"/>
</dbReference>
<dbReference type="CDD" id="cd05930">
    <property type="entry name" value="A_NRPS"/>
    <property type="match status" value="1"/>
</dbReference>
<dbReference type="InterPro" id="IPR009081">
    <property type="entry name" value="PP-bd_ACP"/>
</dbReference>
<feature type="domain" description="Carrier" evidence="3">
    <location>
        <begin position="519"/>
        <end position="594"/>
    </location>
</feature>
<proteinExistence type="predicted"/>
<protein>
    <submittedName>
        <fullName evidence="4">Amino acid adenylation domain-containing protein</fullName>
    </submittedName>
</protein>
<dbReference type="InterPro" id="IPR036736">
    <property type="entry name" value="ACP-like_sf"/>
</dbReference>
<evidence type="ECO:0000256" key="1">
    <source>
        <dbReference type="ARBA" id="ARBA00022450"/>
    </source>
</evidence>
<evidence type="ECO:0000313" key="4">
    <source>
        <dbReference type="EMBL" id="MFC4533297.1"/>
    </source>
</evidence>
<dbReference type="Pfam" id="PF00501">
    <property type="entry name" value="AMP-binding"/>
    <property type="match status" value="1"/>
</dbReference>
<dbReference type="PANTHER" id="PTHR45527:SF1">
    <property type="entry name" value="FATTY ACID SYNTHASE"/>
    <property type="match status" value="1"/>
</dbReference>
<reference evidence="5" key="1">
    <citation type="journal article" date="2019" name="Int. J. Syst. Evol. Microbiol.">
        <title>The Global Catalogue of Microorganisms (GCM) 10K type strain sequencing project: providing services to taxonomists for standard genome sequencing and annotation.</title>
        <authorList>
            <consortium name="The Broad Institute Genomics Platform"/>
            <consortium name="The Broad Institute Genome Sequencing Center for Infectious Disease"/>
            <person name="Wu L."/>
            <person name="Ma J."/>
        </authorList>
    </citation>
    <scope>NUCLEOTIDE SEQUENCE [LARGE SCALE GENOMIC DNA]</scope>
    <source>
        <strain evidence="5">CGMCC 4.7132</strain>
    </source>
</reference>
<dbReference type="PROSITE" id="PS00455">
    <property type="entry name" value="AMP_BINDING"/>
    <property type="match status" value="1"/>
</dbReference>
<dbReference type="Gene3D" id="3.40.50.12780">
    <property type="entry name" value="N-terminal domain of ligase-like"/>
    <property type="match status" value="1"/>
</dbReference>
<dbReference type="Proteomes" id="UP001596004">
    <property type="component" value="Unassembled WGS sequence"/>
</dbReference>
<comment type="caution">
    <text evidence="4">The sequence shown here is derived from an EMBL/GenBank/DDBJ whole genome shotgun (WGS) entry which is preliminary data.</text>
</comment>
<gene>
    <name evidence="4" type="ORF">ACFO60_21195</name>
</gene>
<dbReference type="Gene3D" id="1.10.1200.10">
    <property type="entry name" value="ACP-like"/>
    <property type="match status" value="1"/>
</dbReference>
<dbReference type="Pfam" id="PF00550">
    <property type="entry name" value="PP-binding"/>
    <property type="match status" value="1"/>
</dbReference>
<dbReference type="SUPFAM" id="SSF47336">
    <property type="entry name" value="ACP-like"/>
    <property type="match status" value="1"/>
</dbReference>
<dbReference type="InterPro" id="IPR042099">
    <property type="entry name" value="ANL_N_sf"/>
</dbReference>
<dbReference type="NCBIfam" id="TIGR01733">
    <property type="entry name" value="AA-adenyl-dom"/>
    <property type="match status" value="1"/>
</dbReference>
<dbReference type="InterPro" id="IPR025110">
    <property type="entry name" value="AMP-bd_C"/>
</dbReference>
<accession>A0ABV9CLE9</accession>
<organism evidence="4 5">
    <name type="scientific">Sphaerisporangium dianthi</name>
    <dbReference type="NCBI Taxonomy" id="1436120"/>
    <lineage>
        <taxon>Bacteria</taxon>
        <taxon>Bacillati</taxon>
        <taxon>Actinomycetota</taxon>
        <taxon>Actinomycetes</taxon>
        <taxon>Streptosporangiales</taxon>
        <taxon>Streptosporangiaceae</taxon>
        <taxon>Sphaerisporangium</taxon>
    </lineage>
</organism>